<gene>
    <name evidence="3" type="ORF">TRICI_004180</name>
</gene>
<keyword evidence="4" id="KW-1185">Reference proteome</keyword>
<comment type="caution">
    <text evidence="3">The sequence shown here is derived from an EMBL/GenBank/DDBJ whole genome shotgun (WGS) entry which is preliminary data.</text>
</comment>
<dbReference type="GO" id="GO:0045047">
    <property type="term" value="P:protein targeting to ER"/>
    <property type="evidence" value="ECO:0007669"/>
    <property type="project" value="InterPro"/>
</dbReference>
<evidence type="ECO:0000313" key="4">
    <source>
        <dbReference type="Proteomes" id="UP000761534"/>
    </source>
</evidence>
<name>A0A642V1T6_9ASCO</name>
<protein>
    <recommendedName>
        <fullName evidence="5">Inorganic phosphate transporter Pho88</fullName>
    </recommendedName>
</protein>
<evidence type="ECO:0000313" key="3">
    <source>
        <dbReference type="EMBL" id="KAA8910382.1"/>
    </source>
</evidence>
<feature type="transmembrane region" description="Helical" evidence="2">
    <location>
        <begin position="28"/>
        <end position="49"/>
    </location>
</feature>
<keyword evidence="2" id="KW-1133">Transmembrane helix</keyword>
<dbReference type="OrthoDB" id="18139at2759"/>
<reference evidence="3" key="1">
    <citation type="journal article" date="2019" name="G3 (Bethesda)">
        <title>Genome Assemblies of Two Rare Opportunistic Yeast Pathogens: Diutina rugosa (syn. Candida rugosa) and Trichomonascus ciferrii (syn. Candida ciferrii).</title>
        <authorList>
            <person name="Mixao V."/>
            <person name="Saus E."/>
            <person name="Hansen A.P."/>
            <person name="Lass-Florl C."/>
            <person name="Gabaldon T."/>
        </authorList>
    </citation>
    <scope>NUCLEOTIDE SEQUENCE</scope>
    <source>
        <strain evidence="3">CBS 4856</strain>
    </source>
</reference>
<evidence type="ECO:0008006" key="5">
    <source>
        <dbReference type="Google" id="ProtNLM"/>
    </source>
</evidence>
<dbReference type="AlphaFoldDB" id="A0A642V1T6"/>
<proteinExistence type="predicted"/>
<sequence length="224" mass="24850">MNPAVSNLVIMLVMMQVSKKVPFEDPNVLLGVRVLYVVSNLLIFGLFFYTRSKIQKKNGTLYEITTIPYLTEFMFASSLIEVFSIENFRSYLPHLTTLKYVEPANAMQGTTESKLVTTTVKEYDLQQVQTAIKGVFSGIAMMAFMHLYMKYTNPLLIQSILPVKSAIEQKIVQIHVFGKPASGDLKRPFKAASMFGGLGGNEAQTDKKAISEAETAGSGGIKEE</sequence>
<dbReference type="Pfam" id="PF10032">
    <property type="entry name" value="Pho88"/>
    <property type="match status" value="1"/>
</dbReference>
<dbReference type="PANTHER" id="PTHR28112">
    <property type="entry name" value="SRP-INDEPENDENT TARGETING PROTEIN 3"/>
    <property type="match status" value="1"/>
</dbReference>
<dbReference type="GO" id="GO:0005783">
    <property type="term" value="C:endoplasmic reticulum"/>
    <property type="evidence" value="ECO:0007669"/>
    <property type="project" value="InterPro"/>
</dbReference>
<evidence type="ECO:0000256" key="1">
    <source>
        <dbReference type="SAM" id="MobiDB-lite"/>
    </source>
</evidence>
<dbReference type="PANTHER" id="PTHR28112:SF1">
    <property type="entry name" value="SRP-INDEPENDENT TARGETING PROTEIN 3"/>
    <property type="match status" value="1"/>
</dbReference>
<organism evidence="3 4">
    <name type="scientific">Trichomonascus ciferrii</name>
    <dbReference type="NCBI Taxonomy" id="44093"/>
    <lineage>
        <taxon>Eukaryota</taxon>
        <taxon>Fungi</taxon>
        <taxon>Dikarya</taxon>
        <taxon>Ascomycota</taxon>
        <taxon>Saccharomycotina</taxon>
        <taxon>Dipodascomycetes</taxon>
        <taxon>Dipodascales</taxon>
        <taxon>Trichomonascaceae</taxon>
        <taxon>Trichomonascus</taxon>
        <taxon>Trichomonascus ciferrii complex</taxon>
    </lineage>
</organism>
<keyword evidence="2" id="KW-0812">Transmembrane</keyword>
<dbReference type="PIRSF" id="PIRSF008756">
    <property type="entry name" value="P_tr_PHO88"/>
    <property type="match status" value="1"/>
</dbReference>
<feature type="region of interest" description="Disordered" evidence="1">
    <location>
        <begin position="200"/>
        <end position="224"/>
    </location>
</feature>
<dbReference type="Proteomes" id="UP000761534">
    <property type="component" value="Unassembled WGS sequence"/>
</dbReference>
<dbReference type="InterPro" id="IPR012098">
    <property type="entry name" value="SND3_fun"/>
</dbReference>
<keyword evidence="2" id="KW-0472">Membrane</keyword>
<evidence type="ECO:0000256" key="2">
    <source>
        <dbReference type="SAM" id="Phobius"/>
    </source>
</evidence>
<dbReference type="EMBL" id="SWFS01000317">
    <property type="protein sequence ID" value="KAA8910382.1"/>
    <property type="molecule type" value="Genomic_DNA"/>
</dbReference>
<accession>A0A642V1T6</accession>
<dbReference type="VEuPathDB" id="FungiDB:TRICI_004180"/>
<dbReference type="GO" id="GO:0005739">
    <property type="term" value="C:mitochondrion"/>
    <property type="evidence" value="ECO:0007669"/>
    <property type="project" value="TreeGrafter"/>
</dbReference>